<gene>
    <name evidence="2" type="ORF">HT123_01080</name>
</gene>
<keyword evidence="2" id="KW-0540">Nuclease</keyword>
<dbReference type="GO" id="GO:0004519">
    <property type="term" value="F:endonuclease activity"/>
    <property type="evidence" value="ECO:0007669"/>
    <property type="project" value="UniProtKB-KW"/>
</dbReference>
<sequence length="255" mass="27915">MNRLQCALIEKTGTDNGFEHTISVDRNSVVLASARHLSHAIVSVSDNGYEIEFVSRVSSLLTELRRSFPALQLCGDSFLVDGEASLSTLLRRASSLSSALPSQVATSYAQAVNAVLTASPEGIAGTEVERLVRQRVGQQKFREAMLEYWGGACAVTGVGLSEVLRASHAKPWAESASDAERLDVFNGFLLNANLDALFDRFLVSFDEHGLLLVSSRVTLADLQKLGIHPGMRLRWLTAEHQVYLSFHHSIFESLL</sequence>
<dbReference type="Pfam" id="PF13391">
    <property type="entry name" value="HNH_2"/>
    <property type="match status" value="1"/>
</dbReference>
<keyword evidence="2" id="KW-0378">Hydrolase</keyword>
<dbReference type="RefSeq" id="WP_179028453.1">
    <property type="nucleotide sequence ID" value="NZ_JABUHS010000003.1"/>
</dbReference>
<accession>A0A7Y8RIX1</accession>
<reference evidence="2 3" key="1">
    <citation type="submission" date="2020-05" db="EMBL/GenBank/DDBJ databases">
        <title>Onion-isolated Pseudomonas sp.</title>
        <authorList>
            <person name="Fujikawa T."/>
            <person name="Sawada H."/>
        </authorList>
    </citation>
    <scope>NUCLEOTIDE SEQUENCE [LARGE SCALE GENOMIC DNA]</scope>
    <source>
        <strain evidence="2 3">MAFF 301512</strain>
    </source>
</reference>
<dbReference type="Proteomes" id="UP000543908">
    <property type="component" value="Unassembled WGS sequence"/>
</dbReference>
<comment type="caution">
    <text evidence="2">The sequence shown here is derived from an EMBL/GenBank/DDBJ whole genome shotgun (WGS) entry which is preliminary data.</text>
</comment>
<proteinExistence type="predicted"/>
<dbReference type="EMBL" id="JABUHS010000003">
    <property type="protein sequence ID" value="NWN59869.1"/>
    <property type="molecule type" value="Genomic_DNA"/>
</dbReference>
<protein>
    <submittedName>
        <fullName evidence="2">HNH endonuclease</fullName>
    </submittedName>
</protein>
<name>A0A7Y8RIX1_9PSED</name>
<dbReference type="AlphaFoldDB" id="A0A7Y8RIX1"/>
<organism evidence="2 3">
    <name type="scientific">Pseudomonas allii</name>
    <dbReference type="NCBI Taxonomy" id="2740531"/>
    <lineage>
        <taxon>Bacteria</taxon>
        <taxon>Pseudomonadati</taxon>
        <taxon>Pseudomonadota</taxon>
        <taxon>Gammaproteobacteria</taxon>
        <taxon>Pseudomonadales</taxon>
        <taxon>Pseudomonadaceae</taxon>
        <taxon>Pseudomonas</taxon>
    </lineage>
</organism>
<dbReference type="InterPro" id="IPR003615">
    <property type="entry name" value="HNH_nuc"/>
</dbReference>
<feature type="domain" description="HNH nuclease" evidence="1">
    <location>
        <begin position="153"/>
        <end position="206"/>
    </location>
</feature>
<keyword evidence="2" id="KW-0255">Endonuclease</keyword>
<evidence type="ECO:0000259" key="1">
    <source>
        <dbReference type="Pfam" id="PF13391"/>
    </source>
</evidence>
<evidence type="ECO:0000313" key="2">
    <source>
        <dbReference type="EMBL" id="NWN59869.1"/>
    </source>
</evidence>
<evidence type="ECO:0000313" key="3">
    <source>
        <dbReference type="Proteomes" id="UP000543908"/>
    </source>
</evidence>